<dbReference type="Gene3D" id="3.90.550.10">
    <property type="entry name" value="Spore Coat Polysaccharide Biosynthesis Protein SpsA, Chain A"/>
    <property type="match status" value="1"/>
</dbReference>
<feature type="transmembrane region" description="Helical" evidence="13">
    <location>
        <begin position="6"/>
        <end position="27"/>
    </location>
</feature>
<reference evidence="16 17" key="1">
    <citation type="journal article" date="2018" name="Gigascience">
        <title>Genomes of trombidid mites reveal novel predicted allergens and laterally-transferred genes associated with secondary metabolism.</title>
        <authorList>
            <person name="Dong X."/>
            <person name="Chaisiri K."/>
            <person name="Xia D."/>
            <person name="Armstrong S.D."/>
            <person name="Fang Y."/>
            <person name="Donnelly M.J."/>
            <person name="Kadowaki T."/>
            <person name="McGarry J.W."/>
            <person name="Darby A.C."/>
            <person name="Makepeace B.L."/>
        </authorList>
    </citation>
    <scope>NUCLEOTIDE SEQUENCE [LARGE SCALE GENOMIC DNA]</scope>
    <source>
        <strain evidence="16">UoL-WK</strain>
    </source>
</reference>
<feature type="transmembrane region" description="Helical" evidence="13">
    <location>
        <begin position="220"/>
        <end position="238"/>
    </location>
</feature>
<evidence type="ECO:0000313" key="15">
    <source>
        <dbReference type="EMBL" id="RWS06569.1"/>
    </source>
</evidence>
<accession>A0A3S3P2C3</accession>
<dbReference type="EMBL" id="NCKU01004014">
    <property type="protein sequence ID" value="RWS06571.1"/>
    <property type="molecule type" value="Genomic_DNA"/>
</dbReference>
<dbReference type="PANTHER" id="PTHR10859:SF91">
    <property type="entry name" value="DOLICHYL-PHOSPHATE BETA-GLUCOSYLTRANSFERASE"/>
    <property type="match status" value="1"/>
</dbReference>
<proteinExistence type="inferred from homology"/>
<dbReference type="GO" id="GO:0006487">
    <property type="term" value="P:protein N-linked glycosylation"/>
    <property type="evidence" value="ECO:0007669"/>
    <property type="project" value="TreeGrafter"/>
</dbReference>
<keyword evidence="9" id="KW-0735">Signal-anchor</keyword>
<evidence type="ECO:0000256" key="10">
    <source>
        <dbReference type="ARBA" id="ARBA00022989"/>
    </source>
</evidence>
<dbReference type="EC" id="2.4.1.117" evidence="4"/>
<evidence type="ECO:0000313" key="16">
    <source>
        <dbReference type="EMBL" id="RWS06571.1"/>
    </source>
</evidence>
<dbReference type="STRING" id="1965070.A0A3S3P2C3"/>
<keyword evidence="10 13" id="KW-1133">Transmembrane helix</keyword>
<comment type="similarity">
    <text evidence="3">Belongs to the glycosyltransferase 2 family.</text>
</comment>
<evidence type="ECO:0000256" key="6">
    <source>
        <dbReference type="ARBA" id="ARBA00022679"/>
    </source>
</evidence>
<feature type="domain" description="Glycosyltransferase 2-like" evidence="14">
    <location>
        <begin position="67"/>
        <end position="259"/>
    </location>
</feature>
<keyword evidence="6 16" id="KW-0808">Transferase</keyword>
<evidence type="ECO:0000256" key="1">
    <source>
        <dbReference type="ARBA" id="ARBA00004389"/>
    </source>
</evidence>
<protein>
    <recommendedName>
        <fullName evidence="4">dolichyl-phosphate beta-glucosyltransferase</fullName>
        <ecNumber evidence="4">2.4.1.117</ecNumber>
    </recommendedName>
</protein>
<dbReference type="AlphaFoldDB" id="A0A3S3P2C3"/>
<dbReference type="GO" id="GO:0005789">
    <property type="term" value="C:endoplasmic reticulum membrane"/>
    <property type="evidence" value="ECO:0007669"/>
    <property type="project" value="UniProtKB-SubCell"/>
</dbReference>
<evidence type="ECO:0000313" key="17">
    <source>
        <dbReference type="Proteomes" id="UP000285301"/>
    </source>
</evidence>
<sequence length="336" mass="38550">MELPLLIVVSSLLFALVAAIAVVIRCLSQRRPAFVRYESEKYFLDPKTSTKHLFPNLLESRDSVYISVVIPAYNEEKRLPIMLDEAIDYLERRSHEQQSSGTDLPTGSRFSYEIIIVDDGSNDKTTEVGHKYSLEYGCDKVRVLTLEENRGKGGAVRLGMLSARGKLLLLADADGATLFKDIERLESFLYKSSKSEKDILHSLAIGSRKHLEDEAKAKRSFFRTLLMIGFHFLVWFFTVKTIRDTQCGFKMFGRQVAKVLFPAIHVERWAFDVELLLLAERLNIRMGEIPVTWTEIEGSKIIPVFSWLQMGKDVILVSLMYTIKAWDIPNYRHIYN</sequence>
<evidence type="ECO:0000256" key="9">
    <source>
        <dbReference type="ARBA" id="ARBA00022968"/>
    </source>
</evidence>
<evidence type="ECO:0000256" key="7">
    <source>
        <dbReference type="ARBA" id="ARBA00022692"/>
    </source>
</evidence>
<evidence type="ECO:0000256" key="11">
    <source>
        <dbReference type="ARBA" id="ARBA00023136"/>
    </source>
</evidence>
<comment type="catalytic activity">
    <reaction evidence="12">
        <text>a di-trans,poly-cis-dolichyl phosphate + UDP-alpha-D-glucose = a di-trans,poly-cis-dolichyl beta-D-glucosyl phosphate + UDP</text>
        <dbReference type="Rhea" id="RHEA:15401"/>
        <dbReference type="Rhea" id="RHEA-COMP:19498"/>
        <dbReference type="Rhea" id="RHEA-COMP:19502"/>
        <dbReference type="ChEBI" id="CHEBI:57525"/>
        <dbReference type="ChEBI" id="CHEBI:57683"/>
        <dbReference type="ChEBI" id="CHEBI:58223"/>
        <dbReference type="ChEBI" id="CHEBI:58885"/>
        <dbReference type="EC" id="2.4.1.117"/>
    </reaction>
    <physiologicalReaction direction="left-to-right" evidence="12">
        <dbReference type="Rhea" id="RHEA:15402"/>
    </physiologicalReaction>
</comment>
<evidence type="ECO:0000256" key="4">
    <source>
        <dbReference type="ARBA" id="ARBA00012583"/>
    </source>
</evidence>
<dbReference type="InterPro" id="IPR001173">
    <property type="entry name" value="Glyco_trans_2-like"/>
</dbReference>
<evidence type="ECO:0000256" key="2">
    <source>
        <dbReference type="ARBA" id="ARBA00004922"/>
    </source>
</evidence>
<evidence type="ECO:0000256" key="8">
    <source>
        <dbReference type="ARBA" id="ARBA00022824"/>
    </source>
</evidence>
<comment type="pathway">
    <text evidence="2">Protein modification; protein glycosylation.</text>
</comment>
<dbReference type="PANTHER" id="PTHR10859">
    <property type="entry name" value="GLYCOSYL TRANSFERASE"/>
    <property type="match status" value="1"/>
</dbReference>
<organism evidence="16 17">
    <name type="scientific">Dinothrombium tinctorium</name>
    <dbReference type="NCBI Taxonomy" id="1965070"/>
    <lineage>
        <taxon>Eukaryota</taxon>
        <taxon>Metazoa</taxon>
        <taxon>Ecdysozoa</taxon>
        <taxon>Arthropoda</taxon>
        <taxon>Chelicerata</taxon>
        <taxon>Arachnida</taxon>
        <taxon>Acari</taxon>
        <taxon>Acariformes</taxon>
        <taxon>Trombidiformes</taxon>
        <taxon>Prostigmata</taxon>
        <taxon>Anystina</taxon>
        <taxon>Parasitengona</taxon>
        <taxon>Trombidioidea</taxon>
        <taxon>Trombidiidae</taxon>
        <taxon>Dinothrombium</taxon>
    </lineage>
</organism>
<name>A0A3S3P2C3_9ACAR</name>
<gene>
    <name evidence="15" type="ORF">B4U79_13860</name>
    <name evidence="16" type="ORF">B4U79_14995</name>
</gene>
<dbReference type="GO" id="GO:0004581">
    <property type="term" value="F:dolichyl-phosphate beta-glucosyltransferase activity"/>
    <property type="evidence" value="ECO:0007669"/>
    <property type="project" value="UniProtKB-EC"/>
</dbReference>
<dbReference type="InterPro" id="IPR035518">
    <property type="entry name" value="DPG_synthase"/>
</dbReference>
<keyword evidence="7 13" id="KW-0812">Transmembrane</keyword>
<comment type="subcellular location">
    <subcellularLocation>
        <location evidence="1">Endoplasmic reticulum membrane</location>
        <topology evidence="1">Single-pass membrane protein</topology>
    </subcellularLocation>
</comment>
<dbReference type="OrthoDB" id="3784at2759"/>
<evidence type="ECO:0000256" key="3">
    <source>
        <dbReference type="ARBA" id="ARBA00006739"/>
    </source>
</evidence>
<keyword evidence="11 13" id="KW-0472">Membrane</keyword>
<dbReference type="SUPFAM" id="SSF53448">
    <property type="entry name" value="Nucleotide-diphospho-sugar transferases"/>
    <property type="match status" value="1"/>
</dbReference>
<reference evidence="16" key="2">
    <citation type="submission" date="2018-11" db="EMBL/GenBank/DDBJ databases">
        <title>Trombidioid mite genomics.</title>
        <authorList>
            <person name="Dong X."/>
        </authorList>
    </citation>
    <scope>NUCLEOTIDE SEQUENCE</scope>
    <source>
        <strain evidence="16">UoL-WK</strain>
    </source>
</reference>
<keyword evidence="5" id="KW-0328">Glycosyltransferase</keyword>
<keyword evidence="8" id="KW-0256">Endoplasmic reticulum</keyword>
<dbReference type="Pfam" id="PF00535">
    <property type="entry name" value="Glycos_transf_2"/>
    <property type="match status" value="1"/>
</dbReference>
<dbReference type="CDD" id="cd04188">
    <property type="entry name" value="DPG_synthase"/>
    <property type="match status" value="1"/>
</dbReference>
<evidence type="ECO:0000256" key="12">
    <source>
        <dbReference type="ARBA" id="ARBA00045097"/>
    </source>
</evidence>
<evidence type="ECO:0000256" key="13">
    <source>
        <dbReference type="SAM" id="Phobius"/>
    </source>
</evidence>
<evidence type="ECO:0000256" key="5">
    <source>
        <dbReference type="ARBA" id="ARBA00022676"/>
    </source>
</evidence>
<comment type="caution">
    <text evidence="16">The sequence shown here is derived from an EMBL/GenBank/DDBJ whole genome shotgun (WGS) entry which is preliminary data.</text>
</comment>
<keyword evidence="17" id="KW-1185">Reference proteome</keyword>
<evidence type="ECO:0000259" key="14">
    <source>
        <dbReference type="Pfam" id="PF00535"/>
    </source>
</evidence>
<dbReference type="InterPro" id="IPR029044">
    <property type="entry name" value="Nucleotide-diphossugar_trans"/>
</dbReference>
<dbReference type="Proteomes" id="UP000285301">
    <property type="component" value="Unassembled WGS sequence"/>
</dbReference>
<dbReference type="EMBL" id="NCKU01004015">
    <property type="protein sequence ID" value="RWS06569.1"/>
    <property type="molecule type" value="Genomic_DNA"/>
</dbReference>